<keyword evidence="2" id="KW-1185">Reference proteome</keyword>
<name>A0AAD7J1N3_9AGAR</name>
<dbReference type="InterPro" id="IPR034595">
    <property type="entry name" value="NDUFAF8"/>
</dbReference>
<dbReference type="PANTHER" id="PTHR34561:SF1">
    <property type="entry name" value="NADH DEHYDROGENASE [UBIQUINONE] 1 ALPHA SUBCOMPLEX ASSEMBLY FACTOR 8"/>
    <property type="match status" value="1"/>
</dbReference>
<comment type="caution">
    <text evidence="1">The sequence shown here is derived from an EMBL/GenBank/DDBJ whole genome shotgun (WGS) entry which is preliminary data.</text>
</comment>
<evidence type="ECO:0000313" key="1">
    <source>
        <dbReference type="EMBL" id="KAJ7754356.1"/>
    </source>
</evidence>
<dbReference type="Proteomes" id="UP001215280">
    <property type="component" value="Unassembled WGS sequence"/>
</dbReference>
<gene>
    <name evidence="1" type="ORF">DFH07DRAFT_1061244</name>
</gene>
<dbReference type="AlphaFoldDB" id="A0AAD7J1N3"/>
<dbReference type="GO" id="GO:0005739">
    <property type="term" value="C:mitochondrion"/>
    <property type="evidence" value="ECO:0007669"/>
    <property type="project" value="InterPro"/>
</dbReference>
<accession>A0AAD7J1N3</accession>
<organism evidence="1 2">
    <name type="scientific">Mycena maculata</name>
    <dbReference type="NCBI Taxonomy" id="230809"/>
    <lineage>
        <taxon>Eukaryota</taxon>
        <taxon>Fungi</taxon>
        <taxon>Dikarya</taxon>
        <taxon>Basidiomycota</taxon>
        <taxon>Agaricomycotina</taxon>
        <taxon>Agaricomycetes</taxon>
        <taxon>Agaricomycetidae</taxon>
        <taxon>Agaricales</taxon>
        <taxon>Marasmiineae</taxon>
        <taxon>Mycenaceae</taxon>
        <taxon>Mycena</taxon>
    </lineage>
</organism>
<reference evidence="1" key="1">
    <citation type="submission" date="2023-03" db="EMBL/GenBank/DDBJ databases">
        <title>Massive genome expansion in bonnet fungi (Mycena s.s.) driven by repeated elements and novel gene families across ecological guilds.</title>
        <authorList>
            <consortium name="Lawrence Berkeley National Laboratory"/>
            <person name="Harder C.B."/>
            <person name="Miyauchi S."/>
            <person name="Viragh M."/>
            <person name="Kuo A."/>
            <person name="Thoen E."/>
            <person name="Andreopoulos B."/>
            <person name="Lu D."/>
            <person name="Skrede I."/>
            <person name="Drula E."/>
            <person name="Henrissat B."/>
            <person name="Morin E."/>
            <person name="Kohler A."/>
            <person name="Barry K."/>
            <person name="LaButti K."/>
            <person name="Morin E."/>
            <person name="Salamov A."/>
            <person name="Lipzen A."/>
            <person name="Mereny Z."/>
            <person name="Hegedus B."/>
            <person name="Baldrian P."/>
            <person name="Stursova M."/>
            <person name="Weitz H."/>
            <person name="Taylor A."/>
            <person name="Grigoriev I.V."/>
            <person name="Nagy L.G."/>
            <person name="Martin F."/>
            <person name="Kauserud H."/>
        </authorList>
    </citation>
    <scope>NUCLEOTIDE SEQUENCE</scope>
    <source>
        <strain evidence="1">CBHHK188m</strain>
    </source>
</reference>
<proteinExistence type="predicted"/>
<dbReference type="PANTHER" id="PTHR34561">
    <property type="entry name" value="NADH DEHYDROGENASE [UBIQUINONE] 1 ALPHA SUBCOMPLEX ASSEMBLY FACTOR 8"/>
    <property type="match status" value="1"/>
</dbReference>
<sequence>MNSTTTKTPLSRLALHSTAACSVQATAYGKCILAIYTDVTKDVCKEDFAKFAKCLREAKALILNGGSTAFRTVKEVRVLFFDMSHK</sequence>
<dbReference type="EMBL" id="JARJLG010000067">
    <property type="protein sequence ID" value="KAJ7754356.1"/>
    <property type="molecule type" value="Genomic_DNA"/>
</dbReference>
<protein>
    <submittedName>
        <fullName evidence="1">Uncharacterized protein</fullName>
    </submittedName>
</protein>
<evidence type="ECO:0000313" key="2">
    <source>
        <dbReference type="Proteomes" id="UP001215280"/>
    </source>
</evidence>
<dbReference type="GO" id="GO:0032981">
    <property type="term" value="P:mitochondrial respiratory chain complex I assembly"/>
    <property type="evidence" value="ECO:0007669"/>
    <property type="project" value="InterPro"/>
</dbReference>